<dbReference type="AlphaFoldDB" id="A0A1F6VK66"/>
<keyword evidence="1" id="KW-1133">Transmembrane helix</keyword>
<keyword evidence="1" id="KW-0812">Transmembrane</keyword>
<evidence type="ECO:0008006" key="4">
    <source>
        <dbReference type="Google" id="ProtNLM"/>
    </source>
</evidence>
<sequence>MTIRILKSNMLPLNTDLRKRLFFGLLGFAGLTFFVYIYLIGQIVFNVVERRNAETELKFLSNNLSQLEFKYLSKSREINLEYAKNLGFKEPQKIGFVGRTTLTKNTLSAKGGSASGGKNNEI</sequence>
<dbReference type="EMBL" id="MFTT01000016">
    <property type="protein sequence ID" value="OGI69969.1"/>
    <property type="molecule type" value="Genomic_DNA"/>
</dbReference>
<comment type="caution">
    <text evidence="2">The sequence shown here is derived from an EMBL/GenBank/DDBJ whole genome shotgun (WGS) entry which is preliminary data.</text>
</comment>
<evidence type="ECO:0000313" key="2">
    <source>
        <dbReference type="EMBL" id="OGI69969.1"/>
    </source>
</evidence>
<evidence type="ECO:0000313" key="3">
    <source>
        <dbReference type="Proteomes" id="UP000178059"/>
    </source>
</evidence>
<dbReference type="STRING" id="1801743.A2824_01420"/>
<keyword evidence="1" id="KW-0472">Membrane</keyword>
<reference evidence="2 3" key="1">
    <citation type="journal article" date="2016" name="Nat. Commun.">
        <title>Thousands of microbial genomes shed light on interconnected biogeochemical processes in an aquifer system.</title>
        <authorList>
            <person name="Anantharaman K."/>
            <person name="Brown C.T."/>
            <person name="Hug L.A."/>
            <person name="Sharon I."/>
            <person name="Castelle C.J."/>
            <person name="Probst A.J."/>
            <person name="Thomas B.C."/>
            <person name="Singh A."/>
            <person name="Wilkins M.J."/>
            <person name="Karaoz U."/>
            <person name="Brodie E.L."/>
            <person name="Williams K.H."/>
            <person name="Hubbard S.S."/>
            <person name="Banfield J.F."/>
        </authorList>
    </citation>
    <scope>NUCLEOTIDE SEQUENCE [LARGE SCALE GENOMIC DNA]</scope>
</reference>
<protein>
    <recommendedName>
        <fullName evidence="4">Cell division protein FtsL</fullName>
    </recommendedName>
</protein>
<gene>
    <name evidence="2" type="ORF">A2824_01420</name>
</gene>
<proteinExistence type="predicted"/>
<evidence type="ECO:0000256" key="1">
    <source>
        <dbReference type="SAM" id="Phobius"/>
    </source>
</evidence>
<accession>A0A1F6VK66</accession>
<dbReference type="Proteomes" id="UP000178059">
    <property type="component" value="Unassembled WGS sequence"/>
</dbReference>
<organism evidence="2 3">
    <name type="scientific">Candidatus Nomurabacteria bacterium RIFCSPHIGHO2_01_FULL_42_16</name>
    <dbReference type="NCBI Taxonomy" id="1801743"/>
    <lineage>
        <taxon>Bacteria</taxon>
        <taxon>Candidatus Nomuraibacteriota</taxon>
    </lineage>
</organism>
<name>A0A1F6VK66_9BACT</name>
<feature type="transmembrane region" description="Helical" evidence="1">
    <location>
        <begin position="21"/>
        <end position="41"/>
    </location>
</feature>